<organism evidence="3 4">
    <name type="scientific">Candidatus Phaeomarinibacter ectocarpi</name>
    <dbReference type="NCBI Taxonomy" id="1458461"/>
    <lineage>
        <taxon>Bacteria</taxon>
        <taxon>Pseudomonadati</taxon>
        <taxon>Pseudomonadota</taxon>
        <taxon>Alphaproteobacteria</taxon>
        <taxon>Hyphomicrobiales</taxon>
        <taxon>Parvibaculaceae</taxon>
        <taxon>Candidatus Phaeomarinibacter</taxon>
    </lineage>
</organism>
<dbReference type="SUPFAM" id="SSF47616">
    <property type="entry name" value="GST C-terminal domain-like"/>
    <property type="match status" value="1"/>
</dbReference>
<dbReference type="PROSITE" id="PS50404">
    <property type="entry name" value="GST_NTER"/>
    <property type="match status" value="1"/>
</dbReference>
<dbReference type="PANTHER" id="PTHR44051">
    <property type="entry name" value="GLUTATHIONE S-TRANSFERASE-RELATED"/>
    <property type="match status" value="1"/>
</dbReference>
<evidence type="ECO:0000313" key="4">
    <source>
        <dbReference type="Proteomes" id="UP000032160"/>
    </source>
</evidence>
<dbReference type="Pfam" id="PF13410">
    <property type="entry name" value="GST_C_2"/>
    <property type="match status" value="1"/>
</dbReference>
<dbReference type="Proteomes" id="UP000032160">
    <property type="component" value="Chromosome I"/>
</dbReference>
<dbReference type="RefSeq" id="WP_052534608.1">
    <property type="nucleotide sequence ID" value="NZ_HG966617.1"/>
</dbReference>
<gene>
    <name evidence="3" type="ORF">BN1012_Phect2575</name>
</gene>
<keyword evidence="1" id="KW-1133">Transmembrane helix</keyword>
<dbReference type="PANTHER" id="PTHR44051:SF2">
    <property type="entry name" value="HYPOTHETICAL GLUTATHIONE S-TRANSFERASE LIKE PROTEIN"/>
    <property type="match status" value="1"/>
</dbReference>
<dbReference type="InterPro" id="IPR036249">
    <property type="entry name" value="Thioredoxin-like_sf"/>
</dbReference>
<dbReference type="SUPFAM" id="SSF52833">
    <property type="entry name" value="Thioredoxin-like"/>
    <property type="match status" value="1"/>
</dbReference>
<dbReference type="OrthoDB" id="9810080at2"/>
<keyword evidence="3" id="KW-0413">Isomerase</keyword>
<dbReference type="InterPro" id="IPR004045">
    <property type="entry name" value="Glutathione_S-Trfase_N"/>
</dbReference>
<dbReference type="GO" id="GO:0016740">
    <property type="term" value="F:transferase activity"/>
    <property type="evidence" value="ECO:0007669"/>
    <property type="project" value="UniProtKB-KW"/>
</dbReference>
<dbReference type="SFLD" id="SFLDS00019">
    <property type="entry name" value="Glutathione_Transferase_(cytos"/>
    <property type="match status" value="1"/>
</dbReference>
<evidence type="ECO:0000256" key="1">
    <source>
        <dbReference type="SAM" id="Phobius"/>
    </source>
</evidence>
<dbReference type="HOGENOM" id="CLU_823065_0_0_5"/>
<dbReference type="GO" id="GO:0016034">
    <property type="term" value="F:maleylacetoacetate isomerase activity"/>
    <property type="evidence" value="ECO:0007669"/>
    <property type="project" value="UniProtKB-EC"/>
</dbReference>
<dbReference type="Pfam" id="PF13409">
    <property type="entry name" value="GST_N_2"/>
    <property type="match status" value="1"/>
</dbReference>
<dbReference type="EMBL" id="HG966617">
    <property type="protein sequence ID" value="CDO60788.1"/>
    <property type="molecule type" value="Genomic_DNA"/>
</dbReference>
<feature type="transmembrane region" description="Helical" evidence="1">
    <location>
        <begin position="6"/>
        <end position="21"/>
    </location>
</feature>
<dbReference type="STRING" id="1458461.BN1012_Phect2575"/>
<dbReference type="InterPro" id="IPR036282">
    <property type="entry name" value="Glutathione-S-Trfase_C_sf"/>
</dbReference>
<dbReference type="CDD" id="cd00570">
    <property type="entry name" value="GST_N_family"/>
    <property type="match status" value="1"/>
</dbReference>
<keyword evidence="4" id="KW-1185">Reference proteome</keyword>
<keyword evidence="1" id="KW-0812">Transmembrane</keyword>
<dbReference type="Gene3D" id="1.20.1050.10">
    <property type="match status" value="1"/>
</dbReference>
<protein>
    <submittedName>
        <fullName evidence="3">Maleylacetoacetate isomerase / Glutathione S-transferase</fullName>
        <ecNumber evidence="3">5.2.1.2</ecNumber>
    </submittedName>
</protein>
<reference evidence="3 4" key="1">
    <citation type="journal article" date="2014" name="Front. Genet.">
        <title>Genome and metabolic network of "Candidatus Phaeomarinobacter ectocarpi" Ec32, a new candidate genus of Alphaproteobacteria frequently associated with brown algae.</title>
        <authorList>
            <person name="Dittami S.M."/>
            <person name="Barbeyron T."/>
            <person name="Boyen C."/>
            <person name="Cambefort J."/>
            <person name="Collet G."/>
            <person name="Delage L."/>
            <person name="Gobet A."/>
            <person name="Groisillier A."/>
            <person name="Leblanc C."/>
            <person name="Michel G."/>
            <person name="Scornet D."/>
            <person name="Siegel A."/>
            <person name="Tapia J.E."/>
            <person name="Tonon T."/>
        </authorList>
    </citation>
    <scope>NUCLEOTIDE SEQUENCE [LARGE SCALE GENOMIC DNA]</scope>
    <source>
        <strain evidence="3 4">Ec32</strain>
    </source>
</reference>
<feature type="domain" description="GST N-terminal" evidence="2">
    <location>
        <begin position="45"/>
        <end position="129"/>
    </location>
</feature>
<dbReference type="EC" id="5.2.1.2" evidence="3"/>
<dbReference type="AlphaFoldDB" id="X5MAE6"/>
<evidence type="ECO:0000259" key="2">
    <source>
        <dbReference type="PROSITE" id="PS50404"/>
    </source>
</evidence>
<dbReference type="KEGG" id="pect:BN1012_Phect2575"/>
<sequence length="337" mass="37873">MTPFTISLAALAGFLLIWFLIEKSRRRTHPVTGGLQENINLPHTDEFELYANAFSHCSRKTRLVMAEAGVPYRYHSIDLIETGKYETIGPRYLKVNPSGLVPTLVHNGHPIYESDDILTYVADHASPDAGSLVPTDPAERTEMNRWLESGVISSDDPMENMPARAGSCIPGLTFPVFVTAIRYIPLRRILVGFLFHPDKKRPAFFTASRLFGLRTMLSQKPLQQMMHASRDHMRGHLAQLAQKLESTQGPWILGEQYTLADVTWSCILLRVDETGWLDHFLQDADLAPVRTYYTALKNRDSWKAAITDKAHPIVEKAEADLKKAIATDSKIAKALYG</sequence>
<keyword evidence="1" id="KW-0472">Membrane</keyword>
<proteinExistence type="predicted"/>
<evidence type="ECO:0000313" key="3">
    <source>
        <dbReference type="EMBL" id="CDO60788.1"/>
    </source>
</evidence>
<dbReference type="CDD" id="cd00299">
    <property type="entry name" value="GST_C_family"/>
    <property type="match status" value="1"/>
</dbReference>
<dbReference type="InterPro" id="IPR040079">
    <property type="entry name" value="Glutathione_S-Trfase"/>
</dbReference>
<keyword evidence="3" id="KW-0808">Transferase</keyword>
<name>X5MAE6_9HYPH</name>
<dbReference type="Gene3D" id="3.40.30.10">
    <property type="entry name" value="Glutaredoxin"/>
    <property type="match status" value="1"/>
</dbReference>
<accession>X5MAE6</accession>